<keyword evidence="2 7" id="KW-0349">Heme</keyword>
<dbReference type="GO" id="GO:0005506">
    <property type="term" value="F:iron ion binding"/>
    <property type="evidence" value="ECO:0007669"/>
    <property type="project" value="InterPro"/>
</dbReference>
<evidence type="ECO:0000256" key="7">
    <source>
        <dbReference type="RuleBase" id="RU000461"/>
    </source>
</evidence>
<sequence>MRRDRMSEQNQRQTQRAFITPRALSEAASPFEWYAEMRARGGIHYDEERGAWDLFSYELVHGVLSDYKRFSSQTSGDGEAVSLIGMDPPRHKQYRGLVSQAFTQKSIDMQVDRIEAIAAELLDAVEDQGSMDIIRDFSYPLPVIVIAEMLGVPAHDRELFKDWSDRLVASADPASGQTAEELTMAKHQAAGELYRYFGQVIEERRRNPGSDLVSELLRAKIGDEHLDMPSLLSFCLLLLVAGNETTTNLIGNAAVTFLENPESLARLYAEPELIPAALEESLRFRSPIQSLSRRAIEDVELGGKLIKANEEIVVWMGAANRDESKFPQADLFIPDRKPNQHLAFGQGIHFCLGAPLARLEARIAVTALLKRCRNLQLAEGVKLERTPGSFVFGYESIPVTFT</sequence>
<keyword evidence="9" id="KW-1185">Reference proteome</keyword>
<gene>
    <name evidence="8" type="ORF">DNH61_12505</name>
</gene>
<evidence type="ECO:0000256" key="4">
    <source>
        <dbReference type="ARBA" id="ARBA00023002"/>
    </source>
</evidence>
<evidence type="ECO:0000256" key="1">
    <source>
        <dbReference type="ARBA" id="ARBA00010617"/>
    </source>
</evidence>
<organism evidence="8 9">
    <name type="scientific">Paenibacillus sambharensis</name>
    <dbReference type="NCBI Taxonomy" id="1803190"/>
    <lineage>
        <taxon>Bacteria</taxon>
        <taxon>Bacillati</taxon>
        <taxon>Bacillota</taxon>
        <taxon>Bacilli</taxon>
        <taxon>Bacillales</taxon>
        <taxon>Paenibacillaceae</taxon>
        <taxon>Paenibacillus</taxon>
    </lineage>
</organism>
<dbReference type="GO" id="GO:0016705">
    <property type="term" value="F:oxidoreductase activity, acting on paired donors, with incorporation or reduction of molecular oxygen"/>
    <property type="evidence" value="ECO:0007669"/>
    <property type="project" value="InterPro"/>
</dbReference>
<dbReference type="SUPFAM" id="SSF48264">
    <property type="entry name" value="Cytochrome P450"/>
    <property type="match status" value="1"/>
</dbReference>
<dbReference type="GO" id="GO:0020037">
    <property type="term" value="F:heme binding"/>
    <property type="evidence" value="ECO:0007669"/>
    <property type="project" value="InterPro"/>
</dbReference>
<protein>
    <submittedName>
        <fullName evidence="8">Cytochrome P450</fullName>
    </submittedName>
</protein>
<dbReference type="InterPro" id="IPR001128">
    <property type="entry name" value="Cyt_P450"/>
</dbReference>
<dbReference type="PANTHER" id="PTHR46696:SF1">
    <property type="entry name" value="CYTOCHROME P450 YJIB-RELATED"/>
    <property type="match status" value="1"/>
</dbReference>
<evidence type="ECO:0000256" key="6">
    <source>
        <dbReference type="ARBA" id="ARBA00023033"/>
    </source>
</evidence>
<dbReference type="OrthoDB" id="9801155at2"/>
<dbReference type="EMBL" id="QKRB01000044">
    <property type="protein sequence ID" value="PZD95357.1"/>
    <property type="molecule type" value="Genomic_DNA"/>
</dbReference>
<dbReference type="InterPro" id="IPR036396">
    <property type="entry name" value="Cyt_P450_sf"/>
</dbReference>
<comment type="similarity">
    <text evidence="1 7">Belongs to the cytochrome P450 family.</text>
</comment>
<keyword evidence="3 7" id="KW-0479">Metal-binding</keyword>
<dbReference type="FunFam" id="1.10.630.10:FF:000018">
    <property type="entry name" value="Cytochrome P450 monooxygenase"/>
    <property type="match status" value="1"/>
</dbReference>
<dbReference type="Pfam" id="PF00067">
    <property type="entry name" value="p450"/>
    <property type="match status" value="1"/>
</dbReference>
<dbReference type="PANTHER" id="PTHR46696">
    <property type="entry name" value="P450, PUTATIVE (EUROFUNG)-RELATED"/>
    <property type="match status" value="1"/>
</dbReference>
<evidence type="ECO:0000313" key="9">
    <source>
        <dbReference type="Proteomes" id="UP000249522"/>
    </source>
</evidence>
<dbReference type="PROSITE" id="PS00086">
    <property type="entry name" value="CYTOCHROME_P450"/>
    <property type="match status" value="1"/>
</dbReference>
<dbReference type="GO" id="GO:0004497">
    <property type="term" value="F:monooxygenase activity"/>
    <property type="evidence" value="ECO:0007669"/>
    <property type="project" value="UniProtKB-KW"/>
</dbReference>
<comment type="caution">
    <text evidence="8">The sequence shown here is derived from an EMBL/GenBank/DDBJ whole genome shotgun (WGS) entry which is preliminary data.</text>
</comment>
<keyword evidence="4 7" id="KW-0560">Oxidoreductase</keyword>
<dbReference type="PRINTS" id="PR00359">
    <property type="entry name" value="BP450"/>
</dbReference>
<accession>A0A2W1LV23</accession>
<name>A0A2W1LV23_9BACL</name>
<dbReference type="Proteomes" id="UP000249522">
    <property type="component" value="Unassembled WGS sequence"/>
</dbReference>
<reference evidence="8 9" key="1">
    <citation type="submission" date="2018-06" db="EMBL/GenBank/DDBJ databases">
        <title>Paenibacillus imtechensis sp. nov.</title>
        <authorList>
            <person name="Pinnaka A.K."/>
            <person name="Singh H."/>
            <person name="Kaur M."/>
        </authorList>
    </citation>
    <scope>NUCLEOTIDE SEQUENCE [LARGE SCALE GENOMIC DNA]</scope>
    <source>
        <strain evidence="8 9">SMB1</strain>
    </source>
</reference>
<evidence type="ECO:0000256" key="3">
    <source>
        <dbReference type="ARBA" id="ARBA00022723"/>
    </source>
</evidence>
<dbReference type="InterPro" id="IPR002397">
    <property type="entry name" value="Cyt_P450_B"/>
</dbReference>
<dbReference type="CDD" id="cd11032">
    <property type="entry name" value="P450_EryK-like"/>
    <property type="match status" value="1"/>
</dbReference>
<proteinExistence type="inferred from homology"/>
<keyword evidence="6 7" id="KW-0503">Monooxygenase</keyword>
<dbReference type="InterPro" id="IPR017972">
    <property type="entry name" value="Cyt_P450_CS"/>
</dbReference>
<dbReference type="AlphaFoldDB" id="A0A2W1LV23"/>
<keyword evidence="5 7" id="KW-0408">Iron</keyword>
<evidence type="ECO:0000313" key="8">
    <source>
        <dbReference type="EMBL" id="PZD95357.1"/>
    </source>
</evidence>
<evidence type="ECO:0000256" key="2">
    <source>
        <dbReference type="ARBA" id="ARBA00022617"/>
    </source>
</evidence>
<evidence type="ECO:0000256" key="5">
    <source>
        <dbReference type="ARBA" id="ARBA00023004"/>
    </source>
</evidence>
<dbReference type="Gene3D" id="1.10.630.10">
    <property type="entry name" value="Cytochrome P450"/>
    <property type="match status" value="1"/>
</dbReference>